<accession>A0ABD1TJ05</accession>
<dbReference type="GO" id="GO:0003677">
    <property type="term" value="F:DNA binding"/>
    <property type="evidence" value="ECO:0007669"/>
    <property type="project" value="UniProtKB-UniRule"/>
</dbReference>
<dbReference type="PANTHER" id="PTHR31992">
    <property type="entry name" value="DOF ZINC FINGER PROTEIN DOF1.4-RELATED"/>
    <property type="match status" value="1"/>
</dbReference>
<comment type="caution">
    <text evidence="12">The sequence shown here is derived from an EMBL/GenBank/DDBJ whole genome shotgun (WGS) entry which is preliminary data.</text>
</comment>
<evidence type="ECO:0000256" key="2">
    <source>
        <dbReference type="ARBA" id="ARBA00022771"/>
    </source>
</evidence>
<evidence type="ECO:0000256" key="9">
    <source>
        <dbReference type="RuleBase" id="RU369094"/>
    </source>
</evidence>
<reference evidence="13" key="1">
    <citation type="submission" date="2024-07" db="EMBL/GenBank/DDBJ databases">
        <title>Two chromosome-level genome assemblies of Korean endemic species Abeliophyllum distichum and Forsythia ovata (Oleaceae).</title>
        <authorList>
            <person name="Jang H."/>
        </authorList>
    </citation>
    <scope>NUCLEOTIDE SEQUENCE [LARGE SCALE GENOMIC DNA]</scope>
</reference>
<evidence type="ECO:0000313" key="12">
    <source>
        <dbReference type="EMBL" id="KAL2512702.1"/>
    </source>
</evidence>
<keyword evidence="4 9" id="KW-0805">Transcription regulation</keyword>
<evidence type="ECO:0000256" key="3">
    <source>
        <dbReference type="ARBA" id="ARBA00022833"/>
    </source>
</evidence>
<evidence type="ECO:0000259" key="11">
    <source>
        <dbReference type="PROSITE" id="PS50884"/>
    </source>
</evidence>
<dbReference type="InterPro" id="IPR045174">
    <property type="entry name" value="Dof"/>
</dbReference>
<evidence type="ECO:0000256" key="4">
    <source>
        <dbReference type="ARBA" id="ARBA00023015"/>
    </source>
</evidence>
<dbReference type="GO" id="GO:0008270">
    <property type="term" value="F:zinc ion binding"/>
    <property type="evidence" value="ECO:0007669"/>
    <property type="project" value="UniProtKB-KW"/>
</dbReference>
<dbReference type="AlphaFoldDB" id="A0ABD1TJ05"/>
<dbReference type="GO" id="GO:0005634">
    <property type="term" value="C:nucleus"/>
    <property type="evidence" value="ECO:0007669"/>
    <property type="project" value="UniProtKB-SubCell"/>
</dbReference>
<dbReference type="Pfam" id="PF02701">
    <property type="entry name" value="Zn_ribbon_Dof"/>
    <property type="match status" value="1"/>
</dbReference>
<evidence type="ECO:0000256" key="6">
    <source>
        <dbReference type="ARBA" id="ARBA00023163"/>
    </source>
</evidence>
<keyword evidence="13" id="KW-1185">Reference proteome</keyword>
<keyword evidence="6 9" id="KW-0804">Transcription</keyword>
<keyword evidence="2 8" id="KW-0863">Zinc-finger</keyword>
<gene>
    <name evidence="12" type="ORF">Adt_18302</name>
</gene>
<dbReference type="PROSITE" id="PS50884">
    <property type="entry name" value="ZF_DOF_2"/>
    <property type="match status" value="1"/>
</dbReference>
<keyword evidence="1 9" id="KW-0479">Metal-binding</keyword>
<feature type="domain" description="Dof-type" evidence="11">
    <location>
        <begin position="45"/>
        <end position="99"/>
    </location>
</feature>
<dbReference type="InterPro" id="IPR003851">
    <property type="entry name" value="Znf_Dof"/>
</dbReference>
<dbReference type="GO" id="GO:0003700">
    <property type="term" value="F:DNA-binding transcription factor activity"/>
    <property type="evidence" value="ECO:0007669"/>
    <property type="project" value="UniProtKB-UniRule"/>
</dbReference>
<sequence length="255" mass="26576">METLLNTSPSRETPAAHGKHSQMTSESGEMRTARLGTPAPEPELLPCPRCESTNTKFCYYNNYNLSQPRHFCKSCRRYWTRGGSLRNVPVGGGTRKAASTHKRSRTTSTAAATTTTSNSASNLMTQAHDPVDTNSVSVVLSSGPGSLVNLNDTVLPETESLSSWFNGQMAMGCGILPLNGNGPGPGPGLSYGLGVLDWPMEAVSGGGNGGAAVSGGSPGCDTWQMNEGIEGGGMAEGDCFAWPDLAISTLGKSLN</sequence>
<feature type="region of interest" description="Disordered" evidence="10">
    <location>
        <begin position="1"/>
        <end position="40"/>
    </location>
</feature>
<evidence type="ECO:0000256" key="10">
    <source>
        <dbReference type="SAM" id="MobiDB-lite"/>
    </source>
</evidence>
<evidence type="ECO:0000256" key="1">
    <source>
        <dbReference type="ARBA" id="ARBA00022723"/>
    </source>
</evidence>
<feature type="compositionally biased region" description="Polar residues" evidence="10">
    <location>
        <begin position="1"/>
        <end position="11"/>
    </location>
</feature>
<keyword evidence="3 9" id="KW-0862">Zinc</keyword>
<keyword evidence="7 8" id="KW-0539">Nucleus</keyword>
<comment type="function">
    <text evidence="9">Transcription factor that binds specifically to a 5'-AA[AG]G-3' consensus core sequence.</text>
</comment>
<comment type="subcellular location">
    <subcellularLocation>
        <location evidence="8 9">Nucleus</location>
    </subcellularLocation>
</comment>
<dbReference type="Proteomes" id="UP001604336">
    <property type="component" value="Unassembled WGS sequence"/>
</dbReference>
<name>A0ABD1TJ05_9LAMI</name>
<evidence type="ECO:0000256" key="7">
    <source>
        <dbReference type="ARBA" id="ARBA00023242"/>
    </source>
</evidence>
<dbReference type="PANTHER" id="PTHR31992:SF312">
    <property type="entry name" value="DOF ZINC FINGER PROTEIN DOF1.6"/>
    <property type="match status" value="1"/>
</dbReference>
<feature type="compositionally biased region" description="Low complexity" evidence="10">
    <location>
        <begin position="106"/>
        <end position="122"/>
    </location>
</feature>
<protein>
    <recommendedName>
        <fullName evidence="9">Dof zinc finger protein</fullName>
    </recommendedName>
</protein>
<feature type="region of interest" description="Disordered" evidence="10">
    <location>
        <begin position="88"/>
        <end position="123"/>
    </location>
</feature>
<keyword evidence="5 8" id="KW-0238">DNA-binding</keyword>
<proteinExistence type="predicted"/>
<dbReference type="EMBL" id="JBFOLK010000005">
    <property type="protein sequence ID" value="KAL2512702.1"/>
    <property type="molecule type" value="Genomic_DNA"/>
</dbReference>
<evidence type="ECO:0000313" key="13">
    <source>
        <dbReference type="Proteomes" id="UP001604336"/>
    </source>
</evidence>
<organism evidence="12 13">
    <name type="scientific">Abeliophyllum distichum</name>
    <dbReference type="NCBI Taxonomy" id="126358"/>
    <lineage>
        <taxon>Eukaryota</taxon>
        <taxon>Viridiplantae</taxon>
        <taxon>Streptophyta</taxon>
        <taxon>Embryophyta</taxon>
        <taxon>Tracheophyta</taxon>
        <taxon>Spermatophyta</taxon>
        <taxon>Magnoliopsida</taxon>
        <taxon>eudicotyledons</taxon>
        <taxon>Gunneridae</taxon>
        <taxon>Pentapetalae</taxon>
        <taxon>asterids</taxon>
        <taxon>lamiids</taxon>
        <taxon>Lamiales</taxon>
        <taxon>Oleaceae</taxon>
        <taxon>Forsythieae</taxon>
        <taxon>Abeliophyllum</taxon>
    </lineage>
</organism>
<evidence type="ECO:0000256" key="8">
    <source>
        <dbReference type="PROSITE-ProRule" id="PRU00071"/>
    </source>
</evidence>
<dbReference type="PROSITE" id="PS01361">
    <property type="entry name" value="ZF_DOF_1"/>
    <property type="match status" value="1"/>
</dbReference>
<evidence type="ECO:0000256" key="5">
    <source>
        <dbReference type="ARBA" id="ARBA00023125"/>
    </source>
</evidence>